<sequence>MTTHTVLVTGANGYIGNAVARAFVRAGWITYGLVRSPLSEQKLAAEEIIPVVGIIDSRETHRSIQKALPARLDAIVSTTESLKDYGVHFENTIHLLRLLGASSTAAGRQPIVIFTSGCKDYGIGPHVDGEPGPPPHTEETPLRPPPVVAARTKFSVKIFDHTDLFGAVLVRPTNVFGRGSTYYQNFFAVAEQIADEGGRLIMEAPPNHIIHALHVDDCGDAYVAIASHPRVDEVRGQVFNISSYRYETVDEISRALITEYNIQGDPEYVDPKGRDAVLWMPMLVNFPQWVDSTKLRTVTGWNDRRPLFSEAIHVYRLAYEAAKEAGDEGVLRVQHVMGRITRPRNLL</sequence>
<dbReference type="EMBL" id="CDPU01000103">
    <property type="protein sequence ID" value="CEO57456.1"/>
    <property type="molecule type" value="Genomic_DNA"/>
</dbReference>
<dbReference type="PANTHER" id="PTHR48079:SF3">
    <property type="entry name" value="NAD-DEPENDENT EPIMERASE_DEHYDRATASE DOMAIN-CONTAINING PROTEIN"/>
    <property type="match status" value="1"/>
</dbReference>
<feature type="region of interest" description="Disordered" evidence="1">
    <location>
        <begin position="124"/>
        <end position="144"/>
    </location>
</feature>
<name>A0A0B7KRK6_BIOOC</name>
<feature type="domain" description="NAD-dependent epimerase/dehydratase" evidence="2">
    <location>
        <begin position="6"/>
        <end position="241"/>
    </location>
</feature>
<dbReference type="SUPFAM" id="SSF51735">
    <property type="entry name" value="NAD(P)-binding Rossmann-fold domains"/>
    <property type="match status" value="1"/>
</dbReference>
<reference evidence="3" key="1">
    <citation type="submission" date="2015-01" db="EMBL/GenBank/DDBJ databases">
        <authorList>
            <person name="Durling Mikael"/>
        </authorList>
    </citation>
    <scope>NUCLEOTIDE SEQUENCE</scope>
</reference>
<evidence type="ECO:0000259" key="2">
    <source>
        <dbReference type="Pfam" id="PF01370"/>
    </source>
</evidence>
<dbReference type="PANTHER" id="PTHR48079">
    <property type="entry name" value="PROTEIN YEEZ"/>
    <property type="match status" value="1"/>
</dbReference>
<proteinExistence type="predicted"/>
<evidence type="ECO:0000256" key="1">
    <source>
        <dbReference type="SAM" id="MobiDB-lite"/>
    </source>
</evidence>
<gene>
    <name evidence="3" type="ORF">BN869_000013514_1</name>
</gene>
<dbReference type="InterPro" id="IPR001509">
    <property type="entry name" value="Epimerase_deHydtase"/>
</dbReference>
<dbReference type="Pfam" id="PF01370">
    <property type="entry name" value="Epimerase"/>
    <property type="match status" value="1"/>
</dbReference>
<protein>
    <recommendedName>
        <fullName evidence="2">NAD-dependent epimerase/dehydratase domain-containing protein</fullName>
    </recommendedName>
</protein>
<dbReference type="AlphaFoldDB" id="A0A0B7KRK6"/>
<dbReference type="GO" id="GO:0004029">
    <property type="term" value="F:aldehyde dehydrogenase (NAD+) activity"/>
    <property type="evidence" value="ECO:0007669"/>
    <property type="project" value="TreeGrafter"/>
</dbReference>
<organism evidence="3">
    <name type="scientific">Bionectria ochroleuca</name>
    <name type="common">Gliocladium roseum</name>
    <dbReference type="NCBI Taxonomy" id="29856"/>
    <lineage>
        <taxon>Eukaryota</taxon>
        <taxon>Fungi</taxon>
        <taxon>Dikarya</taxon>
        <taxon>Ascomycota</taxon>
        <taxon>Pezizomycotina</taxon>
        <taxon>Sordariomycetes</taxon>
        <taxon>Hypocreomycetidae</taxon>
        <taxon>Hypocreales</taxon>
        <taxon>Bionectriaceae</taxon>
        <taxon>Clonostachys</taxon>
    </lineage>
</organism>
<accession>A0A0B7KRK6</accession>
<dbReference type="Gene3D" id="3.40.50.720">
    <property type="entry name" value="NAD(P)-binding Rossmann-like Domain"/>
    <property type="match status" value="1"/>
</dbReference>
<dbReference type="InterPro" id="IPR036291">
    <property type="entry name" value="NAD(P)-bd_dom_sf"/>
</dbReference>
<evidence type="ECO:0000313" key="3">
    <source>
        <dbReference type="EMBL" id="CEO57456.1"/>
    </source>
</evidence>
<dbReference type="InterPro" id="IPR051783">
    <property type="entry name" value="NAD(P)-dependent_oxidoreduct"/>
</dbReference>
<dbReference type="GO" id="GO:0005737">
    <property type="term" value="C:cytoplasm"/>
    <property type="evidence" value="ECO:0007669"/>
    <property type="project" value="TreeGrafter"/>
</dbReference>